<keyword evidence="2 5" id="KW-0812">Transmembrane</keyword>
<feature type="transmembrane region" description="Helical" evidence="7">
    <location>
        <begin position="57"/>
        <end position="77"/>
    </location>
</feature>
<dbReference type="GO" id="GO:0055091">
    <property type="term" value="P:phospholipid homeostasis"/>
    <property type="evidence" value="ECO:0007669"/>
    <property type="project" value="TreeGrafter"/>
</dbReference>
<dbReference type="GO" id="GO:0097035">
    <property type="term" value="P:regulation of membrane lipid distribution"/>
    <property type="evidence" value="ECO:0007669"/>
    <property type="project" value="TreeGrafter"/>
</dbReference>
<keyword evidence="4 5" id="KW-0472">Membrane</keyword>
<feature type="transmembrane region" description="Helical" evidence="7">
    <location>
        <begin position="83"/>
        <end position="103"/>
    </location>
</feature>
<evidence type="ECO:0000313" key="9">
    <source>
        <dbReference type="Proteomes" id="UP000887540"/>
    </source>
</evidence>
<accession>A0A914D3S9</accession>
<evidence type="ECO:0000313" key="10">
    <source>
        <dbReference type="WBParaSite" id="ACRNAN_scaffold1735.g7930.t1"/>
    </source>
</evidence>
<reference evidence="10" key="1">
    <citation type="submission" date="2022-11" db="UniProtKB">
        <authorList>
            <consortium name="WormBaseParasite"/>
        </authorList>
    </citation>
    <scope>IDENTIFICATION</scope>
</reference>
<feature type="compositionally biased region" description="Low complexity" evidence="6">
    <location>
        <begin position="265"/>
        <end position="280"/>
    </location>
</feature>
<evidence type="ECO:0000256" key="6">
    <source>
        <dbReference type="SAM" id="MobiDB-lite"/>
    </source>
</evidence>
<dbReference type="SMART" id="SM00724">
    <property type="entry name" value="TLC"/>
    <property type="match status" value="1"/>
</dbReference>
<feature type="region of interest" description="Disordered" evidence="6">
    <location>
        <begin position="192"/>
        <end position="286"/>
    </location>
</feature>
<dbReference type="GO" id="GO:0071709">
    <property type="term" value="P:membrane assembly"/>
    <property type="evidence" value="ECO:0007669"/>
    <property type="project" value="TreeGrafter"/>
</dbReference>
<dbReference type="AlphaFoldDB" id="A0A914D3S9"/>
<feature type="domain" description="TLC" evidence="8">
    <location>
        <begin position="1"/>
        <end position="169"/>
    </location>
</feature>
<keyword evidence="9" id="KW-1185">Reference proteome</keyword>
<protein>
    <submittedName>
        <fullName evidence="10">TLC domain-containing protein</fullName>
    </submittedName>
</protein>
<feature type="compositionally biased region" description="Low complexity" evidence="6">
    <location>
        <begin position="234"/>
        <end position="247"/>
    </location>
</feature>
<dbReference type="PANTHER" id="PTHR13439">
    <property type="entry name" value="CT120 PROTEIN"/>
    <property type="match status" value="1"/>
</dbReference>
<dbReference type="GO" id="GO:0007009">
    <property type="term" value="P:plasma membrane organization"/>
    <property type="evidence" value="ECO:0007669"/>
    <property type="project" value="TreeGrafter"/>
</dbReference>
<dbReference type="GO" id="GO:0005886">
    <property type="term" value="C:plasma membrane"/>
    <property type="evidence" value="ECO:0007669"/>
    <property type="project" value="TreeGrafter"/>
</dbReference>
<dbReference type="PANTHER" id="PTHR13439:SF70">
    <property type="entry name" value="TLC DOMAIN-CONTAINING PROTEIN-RELATED"/>
    <property type="match status" value="1"/>
</dbReference>
<evidence type="ECO:0000256" key="3">
    <source>
        <dbReference type="ARBA" id="ARBA00022989"/>
    </source>
</evidence>
<evidence type="ECO:0000256" key="7">
    <source>
        <dbReference type="SAM" id="Phobius"/>
    </source>
</evidence>
<dbReference type="InterPro" id="IPR006634">
    <property type="entry name" value="TLC-dom"/>
</dbReference>
<dbReference type="InterPro" id="IPR050846">
    <property type="entry name" value="TLCD"/>
</dbReference>
<feature type="transmembrane region" description="Helical" evidence="7">
    <location>
        <begin position="32"/>
        <end position="50"/>
    </location>
</feature>
<evidence type="ECO:0000256" key="4">
    <source>
        <dbReference type="ARBA" id="ARBA00023136"/>
    </source>
</evidence>
<feature type="compositionally biased region" description="Acidic residues" evidence="6">
    <location>
        <begin position="202"/>
        <end position="220"/>
    </location>
</feature>
<proteinExistence type="predicted"/>
<evidence type="ECO:0000256" key="1">
    <source>
        <dbReference type="ARBA" id="ARBA00004141"/>
    </source>
</evidence>
<organism evidence="9 10">
    <name type="scientific">Acrobeloides nanus</name>
    <dbReference type="NCBI Taxonomy" id="290746"/>
    <lineage>
        <taxon>Eukaryota</taxon>
        <taxon>Metazoa</taxon>
        <taxon>Ecdysozoa</taxon>
        <taxon>Nematoda</taxon>
        <taxon>Chromadorea</taxon>
        <taxon>Rhabditida</taxon>
        <taxon>Tylenchina</taxon>
        <taxon>Cephalobomorpha</taxon>
        <taxon>Cephaloboidea</taxon>
        <taxon>Cephalobidae</taxon>
        <taxon>Acrobeloides</taxon>
    </lineage>
</organism>
<dbReference type="PROSITE" id="PS50922">
    <property type="entry name" value="TLC"/>
    <property type="match status" value="1"/>
</dbReference>
<dbReference type="Proteomes" id="UP000887540">
    <property type="component" value="Unplaced"/>
</dbReference>
<feature type="transmembrane region" description="Helical" evidence="7">
    <location>
        <begin position="115"/>
        <end position="143"/>
    </location>
</feature>
<evidence type="ECO:0000259" key="8">
    <source>
        <dbReference type="PROSITE" id="PS50922"/>
    </source>
</evidence>
<feature type="compositionally biased region" description="Polar residues" evidence="6">
    <location>
        <begin position="248"/>
        <end position="264"/>
    </location>
</feature>
<evidence type="ECO:0000256" key="2">
    <source>
        <dbReference type="ARBA" id="ARBA00022692"/>
    </source>
</evidence>
<keyword evidence="3 7" id="KW-1133">Transmembrane helix</keyword>
<feature type="transmembrane region" description="Helical" evidence="7">
    <location>
        <begin position="155"/>
        <end position="181"/>
    </location>
</feature>
<dbReference type="Pfam" id="PF03798">
    <property type="entry name" value="TRAM_LAG1_CLN8"/>
    <property type="match status" value="1"/>
</dbReference>
<dbReference type="WBParaSite" id="ACRNAN_scaffold1735.g7930.t1">
    <property type="protein sequence ID" value="ACRNAN_scaffold1735.g7930.t1"/>
    <property type="gene ID" value="ACRNAN_scaffold1735.g7930"/>
</dbReference>
<evidence type="ECO:0000256" key="5">
    <source>
        <dbReference type="PROSITE-ProRule" id="PRU00205"/>
    </source>
</evidence>
<name>A0A914D3S9_9BILA</name>
<sequence length="286" mass="32359">MIHNQLIVFATEYDGATKKPGMRFYCHPMPQYLIFMSFGYLLHDFVDLVINERSMRIIELLFHHVVVITAFCVTLGTRQFLGVVILGLLMELNSVFLHSRSLLNLYRQPKESISFRFVALVNIVTFFIFRMAISAYLIYWLIWSIFFAVGDDELGWGYIIVDFIVIASLTSTNSVLLYRVMAADGLLGKKRERPASISRSDEELEEEEELDLENEDEGSDVEAGQNDPRKRTESTQTGTDDTQTTETPSVVMTSTQTSEPFVQFNTAPPTNTTTGTAGTTDSQTRA</sequence>
<comment type="subcellular location">
    <subcellularLocation>
        <location evidence="1">Membrane</location>
        <topology evidence="1">Multi-pass membrane protein</topology>
    </subcellularLocation>
</comment>